<dbReference type="GO" id="GO:0032153">
    <property type="term" value="C:cell division site"/>
    <property type="evidence" value="ECO:0007669"/>
    <property type="project" value="TreeGrafter"/>
</dbReference>
<evidence type="ECO:0000313" key="5">
    <source>
        <dbReference type="Proteomes" id="UP000295135"/>
    </source>
</evidence>
<dbReference type="EMBL" id="SLZY01000020">
    <property type="protein sequence ID" value="TCS69445.1"/>
    <property type="molecule type" value="Genomic_DNA"/>
</dbReference>
<dbReference type="RefSeq" id="WP_126458125.1">
    <property type="nucleotide sequence ID" value="NZ_AP018721.1"/>
</dbReference>
<evidence type="ECO:0000259" key="3">
    <source>
        <dbReference type="PROSITE" id="PS51724"/>
    </source>
</evidence>
<dbReference type="Proteomes" id="UP000295135">
    <property type="component" value="Unassembled WGS sequence"/>
</dbReference>
<organism evidence="4 5">
    <name type="scientific">Sulfuritortus calidifontis</name>
    <dbReference type="NCBI Taxonomy" id="1914471"/>
    <lineage>
        <taxon>Bacteria</taxon>
        <taxon>Pseudomonadati</taxon>
        <taxon>Pseudomonadota</taxon>
        <taxon>Betaproteobacteria</taxon>
        <taxon>Nitrosomonadales</taxon>
        <taxon>Thiobacillaceae</taxon>
        <taxon>Sulfuritortus</taxon>
    </lineage>
</organism>
<evidence type="ECO:0000256" key="1">
    <source>
        <dbReference type="SAM" id="MobiDB-lite"/>
    </source>
</evidence>
<dbReference type="GO" id="GO:0032506">
    <property type="term" value="P:cytokinetic process"/>
    <property type="evidence" value="ECO:0007669"/>
    <property type="project" value="TreeGrafter"/>
</dbReference>
<feature type="domain" description="SPOR" evidence="3">
    <location>
        <begin position="107"/>
        <end position="186"/>
    </location>
</feature>
<protein>
    <submittedName>
        <fullName evidence="4">Sporulation related protein</fullName>
    </submittedName>
</protein>
<dbReference type="GO" id="GO:0030428">
    <property type="term" value="C:cell septum"/>
    <property type="evidence" value="ECO:0007669"/>
    <property type="project" value="TreeGrafter"/>
</dbReference>
<feature type="compositionally biased region" description="Low complexity" evidence="1">
    <location>
        <begin position="62"/>
        <end position="72"/>
    </location>
</feature>
<dbReference type="AlphaFoldDB" id="A0A4R3JT86"/>
<dbReference type="SUPFAM" id="SSF110997">
    <property type="entry name" value="Sporulation related repeat"/>
    <property type="match status" value="1"/>
</dbReference>
<accession>A0A4R3JT86</accession>
<dbReference type="PANTHER" id="PTHR38687">
    <property type="entry name" value="CELL DIVISION PROTEIN DEDD-RELATED"/>
    <property type="match status" value="1"/>
</dbReference>
<reference evidence="4 5" key="1">
    <citation type="submission" date="2019-03" db="EMBL/GenBank/DDBJ databases">
        <title>Genomic Encyclopedia of Type Strains, Phase IV (KMG-IV): sequencing the most valuable type-strain genomes for metagenomic binning, comparative biology and taxonomic classification.</title>
        <authorList>
            <person name="Goeker M."/>
        </authorList>
    </citation>
    <scope>NUCLEOTIDE SEQUENCE [LARGE SCALE GENOMIC DNA]</scope>
    <source>
        <strain evidence="4 5">DSM 103923</strain>
    </source>
</reference>
<keyword evidence="2" id="KW-0472">Membrane</keyword>
<dbReference type="GO" id="GO:0042834">
    <property type="term" value="F:peptidoglycan binding"/>
    <property type="evidence" value="ECO:0007669"/>
    <property type="project" value="InterPro"/>
</dbReference>
<dbReference type="Pfam" id="PF05036">
    <property type="entry name" value="SPOR"/>
    <property type="match status" value="1"/>
</dbReference>
<keyword evidence="5" id="KW-1185">Reference proteome</keyword>
<keyword evidence="2" id="KW-0812">Transmembrane</keyword>
<dbReference type="PANTHER" id="PTHR38687:SF1">
    <property type="entry name" value="CELL DIVISION PROTEIN DEDD"/>
    <property type="match status" value="1"/>
</dbReference>
<evidence type="ECO:0000313" key="4">
    <source>
        <dbReference type="EMBL" id="TCS69445.1"/>
    </source>
</evidence>
<dbReference type="InterPro" id="IPR052521">
    <property type="entry name" value="Cell_div_SPOR-domain"/>
</dbReference>
<comment type="caution">
    <text evidence="4">The sequence shown here is derived from an EMBL/GenBank/DDBJ whole genome shotgun (WGS) entry which is preliminary data.</text>
</comment>
<keyword evidence="2" id="KW-1133">Transmembrane helix</keyword>
<dbReference type="InterPro" id="IPR036680">
    <property type="entry name" value="SPOR-like_sf"/>
</dbReference>
<dbReference type="OrthoDB" id="7063246at2"/>
<dbReference type="Gene3D" id="3.30.70.1070">
    <property type="entry name" value="Sporulation related repeat"/>
    <property type="match status" value="1"/>
</dbReference>
<dbReference type="PROSITE" id="PS51724">
    <property type="entry name" value="SPOR"/>
    <property type="match status" value="1"/>
</dbReference>
<name>A0A4R3JT86_9PROT</name>
<dbReference type="InterPro" id="IPR007730">
    <property type="entry name" value="SPOR-like_dom"/>
</dbReference>
<evidence type="ECO:0000256" key="2">
    <source>
        <dbReference type="SAM" id="Phobius"/>
    </source>
</evidence>
<gene>
    <name evidence="4" type="ORF">EDC61_1206</name>
</gene>
<proteinExistence type="predicted"/>
<feature type="region of interest" description="Disordered" evidence="1">
    <location>
        <begin position="57"/>
        <end position="84"/>
    </location>
</feature>
<feature type="transmembrane region" description="Helical" evidence="2">
    <location>
        <begin position="21"/>
        <end position="47"/>
    </location>
</feature>
<sequence>MARYGSRSRKEAEAKPRARRGGLFTGVMVGLVLGLVIAAGVAAYIYLTPIAYKGGEAKDAKPAPAAPEAKPAPSAPPTVESSPKPAPDYTFYHILQGGADAKTPVANLPRELYWLQVAALKSPADADRLKAKLALLGMDVAVQKVDSAGVTLHRVRVGPFKTEDAAIAAMDTLAANQFEPRLIKEATNTK</sequence>